<evidence type="ECO:0000256" key="1">
    <source>
        <dbReference type="SAM" id="MobiDB-lite"/>
    </source>
</evidence>
<keyword evidence="3" id="KW-1185">Reference proteome</keyword>
<evidence type="ECO:0000313" key="3">
    <source>
        <dbReference type="Proteomes" id="UP001497516"/>
    </source>
</evidence>
<name>A0AAV2F8B9_9ROSI</name>
<gene>
    <name evidence="2" type="ORF">LTRI10_LOCUS35000</name>
</gene>
<organism evidence="2 3">
    <name type="scientific">Linum trigynum</name>
    <dbReference type="NCBI Taxonomy" id="586398"/>
    <lineage>
        <taxon>Eukaryota</taxon>
        <taxon>Viridiplantae</taxon>
        <taxon>Streptophyta</taxon>
        <taxon>Embryophyta</taxon>
        <taxon>Tracheophyta</taxon>
        <taxon>Spermatophyta</taxon>
        <taxon>Magnoliopsida</taxon>
        <taxon>eudicotyledons</taxon>
        <taxon>Gunneridae</taxon>
        <taxon>Pentapetalae</taxon>
        <taxon>rosids</taxon>
        <taxon>fabids</taxon>
        <taxon>Malpighiales</taxon>
        <taxon>Linaceae</taxon>
        <taxon>Linum</taxon>
    </lineage>
</organism>
<feature type="region of interest" description="Disordered" evidence="1">
    <location>
        <begin position="89"/>
        <end position="127"/>
    </location>
</feature>
<sequence>MEKALIPPPRNGECVEDPDQAVQTKMFKFSRMQENLEETMKEVNRSIHQVVKNARLAVEKANANADQMVLLLSKVLVQLSGGLSMVASTDASREVGLPTKTEPKDGGSGRPQTRWSSAQRSRATRLPRLECRRGRWRELGSFKLHGS</sequence>
<reference evidence="2 3" key="1">
    <citation type="submission" date="2024-04" db="EMBL/GenBank/DDBJ databases">
        <authorList>
            <person name="Fracassetti M."/>
        </authorList>
    </citation>
    <scope>NUCLEOTIDE SEQUENCE [LARGE SCALE GENOMIC DNA]</scope>
</reference>
<accession>A0AAV2F8B9</accession>
<proteinExistence type="predicted"/>
<protein>
    <recommendedName>
        <fullName evidence="4">Vinculin</fullName>
    </recommendedName>
</protein>
<feature type="compositionally biased region" description="Polar residues" evidence="1">
    <location>
        <begin position="110"/>
        <end position="121"/>
    </location>
</feature>
<dbReference type="AlphaFoldDB" id="A0AAV2F8B9"/>
<dbReference type="EMBL" id="OZ034819">
    <property type="protein sequence ID" value="CAL1394501.1"/>
    <property type="molecule type" value="Genomic_DNA"/>
</dbReference>
<dbReference type="Proteomes" id="UP001497516">
    <property type="component" value="Chromosome 6"/>
</dbReference>
<evidence type="ECO:0008006" key="4">
    <source>
        <dbReference type="Google" id="ProtNLM"/>
    </source>
</evidence>
<evidence type="ECO:0000313" key="2">
    <source>
        <dbReference type="EMBL" id="CAL1394501.1"/>
    </source>
</evidence>